<dbReference type="PANTHER" id="PTHR13523:SF2">
    <property type="entry name" value="COILED-COIL-HELIX-COILED-COIL-HELIX DOMAIN CONTAINING 2, ISOFORM A-RELATED"/>
    <property type="match status" value="1"/>
</dbReference>
<reference evidence="4" key="1">
    <citation type="submission" date="2021-09" db="EMBL/GenBank/DDBJ databases">
        <authorList>
            <consortium name="AG Swart"/>
            <person name="Singh M."/>
            <person name="Singh A."/>
            <person name="Seah K."/>
            <person name="Emmerich C."/>
        </authorList>
    </citation>
    <scope>NUCLEOTIDE SEQUENCE</scope>
    <source>
        <strain evidence="4">ATCC30299</strain>
    </source>
</reference>
<feature type="compositionally biased region" description="Gly residues" evidence="2">
    <location>
        <begin position="1"/>
        <end position="11"/>
    </location>
</feature>
<evidence type="ECO:0000313" key="5">
    <source>
        <dbReference type="Proteomes" id="UP001162131"/>
    </source>
</evidence>
<sequence length="130" mass="13839">MPRRSGGGMRSGGFSRTSGPSRSARPAPSPQQSAPQAQQRPGIMSGLGGVVMQGMAFGAGSEIAHTAVRGMMGGSGSEAHEQQAQPQQQQVQDMCSQQNQDFLNCLQYNNNNIGACQNYLDLFKQCKGQY</sequence>
<dbReference type="GO" id="GO:0005739">
    <property type="term" value="C:mitochondrion"/>
    <property type="evidence" value="ECO:0007669"/>
    <property type="project" value="TreeGrafter"/>
</dbReference>
<dbReference type="EMBL" id="CAJZBQ010000013">
    <property type="protein sequence ID" value="CAG9315364.1"/>
    <property type="molecule type" value="Genomic_DNA"/>
</dbReference>
<protein>
    <recommendedName>
        <fullName evidence="3">CHCH domain-containing protein</fullName>
    </recommendedName>
</protein>
<dbReference type="AlphaFoldDB" id="A0AAU9IIP0"/>
<evidence type="ECO:0000256" key="1">
    <source>
        <dbReference type="ARBA" id="ARBA00023157"/>
    </source>
</evidence>
<feature type="compositionally biased region" description="Low complexity" evidence="2">
    <location>
        <begin position="12"/>
        <end position="41"/>
    </location>
</feature>
<feature type="region of interest" description="Disordered" evidence="2">
    <location>
        <begin position="1"/>
        <end position="46"/>
    </location>
</feature>
<dbReference type="InterPro" id="IPR009069">
    <property type="entry name" value="Cys_alpha_HP_mot_SF"/>
</dbReference>
<dbReference type="GO" id="GO:0007005">
    <property type="term" value="P:mitochondrion organization"/>
    <property type="evidence" value="ECO:0007669"/>
    <property type="project" value="InterPro"/>
</dbReference>
<feature type="domain" description="CHCH" evidence="3">
    <location>
        <begin position="95"/>
        <end position="127"/>
    </location>
</feature>
<proteinExistence type="predicted"/>
<dbReference type="SUPFAM" id="SSF47072">
    <property type="entry name" value="Cysteine alpha-hairpin motif"/>
    <property type="match status" value="1"/>
</dbReference>
<keyword evidence="1" id="KW-1015">Disulfide bond</keyword>
<keyword evidence="5" id="KW-1185">Reference proteome</keyword>
<name>A0AAU9IIP0_9CILI</name>
<comment type="caution">
    <text evidence="4">The sequence shown here is derived from an EMBL/GenBank/DDBJ whole genome shotgun (WGS) entry which is preliminary data.</text>
</comment>
<evidence type="ECO:0000259" key="3">
    <source>
        <dbReference type="Pfam" id="PF06747"/>
    </source>
</evidence>
<dbReference type="InterPro" id="IPR055304">
    <property type="entry name" value="CHCHD2/10-like"/>
</dbReference>
<accession>A0AAU9IIP0</accession>
<gene>
    <name evidence="4" type="ORF">BSTOLATCC_MIC13137</name>
</gene>
<evidence type="ECO:0000256" key="2">
    <source>
        <dbReference type="SAM" id="MobiDB-lite"/>
    </source>
</evidence>
<dbReference type="GO" id="GO:0005634">
    <property type="term" value="C:nucleus"/>
    <property type="evidence" value="ECO:0007669"/>
    <property type="project" value="TreeGrafter"/>
</dbReference>
<dbReference type="PANTHER" id="PTHR13523">
    <property type="entry name" value="COILED-COIL-HELIX-COILED-COIL-HELIX DOMAIN CONTAINING 2/NUR77"/>
    <property type="match status" value="1"/>
</dbReference>
<dbReference type="PROSITE" id="PS51808">
    <property type="entry name" value="CHCH"/>
    <property type="match status" value="1"/>
</dbReference>
<evidence type="ECO:0000313" key="4">
    <source>
        <dbReference type="EMBL" id="CAG9315364.1"/>
    </source>
</evidence>
<organism evidence="4 5">
    <name type="scientific">Blepharisma stoltei</name>
    <dbReference type="NCBI Taxonomy" id="1481888"/>
    <lineage>
        <taxon>Eukaryota</taxon>
        <taxon>Sar</taxon>
        <taxon>Alveolata</taxon>
        <taxon>Ciliophora</taxon>
        <taxon>Postciliodesmatophora</taxon>
        <taxon>Heterotrichea</taxon>
        <taxon>Heterotrichida</taxon>
        <taxon>Blepharismidae</taxon>
        <taxon>Blepharisma</taxon>
    </lineage>
</organism>
<dbReference type="InterPro" id="IPR010625">
    <property type="entry name" value="CHCH"/>
</dbReference>
<dbReference type="Pfam" id="PF06747">
    <property type="entry name" value="CHCH"/>
    <property type="match status" value="1"/>
</dbReference>
<dbReference type="Proteomes" id="UP001162131">
    <property type="component" value="Unassembled WGS sequence"/>
</dbReference>